<dbReference type="Gene3D" id="1.20.1250.20">
    <property type="entry name" value="MFS general substrate transporter like domains"/>
    <property type="match status" value="1"/>
</dbReference>
<dbReference type="AlphaFoldDB" id="A0AAE2YQ01"/>
<dbReference type="RefSeq" id="WP_215873230.1">
    <property type="nucleotide sequence ID" value="NZ_JAAXYO010000089.1"/>
</dbReference>
<dbReference type="Proteomes" id="UP001197378">
    <property type="component" value="Unassembled WGS sequence"/>
</dbReference>
<comment type="subcellular location">
    <subcellularLocation>
        <location evidence="1">Cell membrane</location>
        <topology evidence="1">Multi-pass membrane protein</topology>
    </subcellularLocation>
</comment>
<feature type="transmembrane region" description="Helical" evidence="7">
    <location>
        <begin position="206"/>
        <end position="229"/>
    </location>
</feature>
<dbReference type="PROSITE" id="PS50850">
    <property type="entry name" value="MFS"/>
    <property type="match status" value="1"/>
</dbReference>
<reference evidence="9" key="1">
    <citation type="journal article" date="2021" name="ISME J.">
        <title>Genomic evolution of the class Acidithiobacillia: deep-branching Proteobacteria living in extreme acidic conditions.</title>
        <authorList>
            <person name="Moya-Beltran A."/>
            <person name="Beard S."/>
            <person name="Rojas-Villalobos C."/>
            <person name="Issotta F."/>
            <person name="Gallardo Y."/>
            <person name="Ulloa R."/>
            <person name="Giaveno A."/>
            <person name="Degli Esposti M."/>
            <person name="Johnson D.B."/>
            <person name="Quatrini R."/>
        </authorList>
    </citation>
    <scope>NUCLEOTIDE SEQUENCE</scope>
    <source>
        <strain evidence="9">VAN18-1</strain>
    </source>
</reference>
<keyword evidence="4 7" id="KW-0812">Transmembrane</keyword>
<gene>
    <name evidence="9" type="ORF">HFQ13_06825</name>
</gene>
<evidence type="ECO:0000313" key="9">
    <source>
        <dbReference type="EMBL" id="MBU2787918.1"/>
    </source>
</evidence>
<feature type="transmembrane region" description="Helical" evidence="7">
    <location>
        <begin position="12"/>
        <end position="31"/>
    </location>
</feature>
<dbReference type="Pfam" id="PF07690">
    <property type="entry name" value="MFS_1"/>
    <property type="match status" value="1"/>
</dbReference>
<evidence type="ECO:0000256" key="3">
    <source>
        <dbReference type="ARBA" id="ARBA00022475"/>
    </source>
</evidence>
<feature type="transmembrane region" description="Helical" evidence="7">
    <location>
        <begin position="274"/>
        <end position="293"/>
    </location>
</feature>
<keyword evidence="2" id="KW-0813">Transport</keyword>
<dbReference type="EMBL" id="JAAXYO010000089">
    <property type="protein sequence ID" value="MBU2787918.1"/>
    <property type="molecule type" value="Genomic_DNA"/>
</dbReference>
<feature type="transmembrane region" description="Helical" evidence="7">
    <location>
        <begin position="299"/>
        <end position="318"/>
    </location>
</feature>
<dbReference type="PANTHER" id="PTHR23517">
    <property type="entry name" value="RESISTANCE PROTEIN MDTM, PUTATIVE-RELATED-RELATED"/>
    <property type="match status" value="1"/>
</dbReference>
<dbReference type="GO" id="GO:0022857">
    <property type="term" value="F:transmembrane transporter activity"/>
    <property type="evidence" value="ECO:0007669"/>
    <property type="project" value="InterPro"/>
</dbReference>
<feature type="transmembrane region" description="Helical" evidence="7">
    <location>
        <begin position="365"/>
        <end position="386"/>
    </location>
</feature>
<evidence type="ECO:0000256" key="1">
    <source>
        <dbReference type="ARBA" id="ARBA00004651"/>
    </source>
</evidence>
<evidence type="ECO:0000256" key="2">
    <source>
        <dbReference type="ARBA" id="ARBA00022448"/>
    </source>
</evidence>
<dbReference type="PANTHER" id="PTHR23517:SF2">
    <property type="entry name" value="MULTIDRUG RESISTANCE PROTEIN MDTH"/>
    <property type="match status" value="1"/>
</dbReference>
<dbReference type="InterPro" id="IPR020846">
    <property type="entry name" value="MFS_dom"/>
</dbReference>
<proteinExistence type="predicted"/>
<evidence type="ECO:0000256" key="4">
    <source>
        <dbReference type="ARBA" id="ARBA00022692"/>
    </source>
</evidence>
<accession>A0AAE2YQ01</accession>
<protein>
    <submittedName>
        <fullName evidence="9">MFS transporter</fullName>
    </submittedName>
</protein>
<keyword evidence="3" id="KW-1003">Cell membrane</keyword>
<dbReference type="SUPFAM" id="SSF103473">
    <property type="entry name" value="MFS general substrate transporter"/>
    <property type="match status" value="1"/>
</dbReference>
<feature type="transmembrane region" description="Helical" evidence="7">
    <location>
        <begin position="162"/>
        <end position="185"/>
    </location>
</feature>
<dbReference type="InterPro" id="IPR011701">
    <property type="entry name" value="MFS"/>
</dbReference>
<evidence type="ECO:0000313" key="10">
    <source>
        <dbReference type="Proteomes" id="UP001197378"/>
    </source>
</evidence>
<keyword evidence="6 7" id="KW-0472">Membrane</keyword>
<feature type="transmembrane region" description="Helical" evidence="7">
    <location>
        <begin position="43"/>
        <end position="63"/>
    </location>
</feature>
<dbReference type="GO" id="GO:0005886">
    <property type="term" value="C:plasma membrane"/>
    <property type="evidence" value="ECO:0007669"/>
    <property type="project" value="UniProtKB-SubCell"/>
</dbReference>
<sequence>MTGQEKKAVFGLSFIYMTRMLGLFMLMPVLALDSHSMRDSTPFLLGLAVGIYGLAQALLQFPFGSASDRLGRKPVLVLGLLLFIVGSVLGALTDNIWGVILARVLQGAGAVSSVLLATAGDLTDDAHRTKAMAAIGGSISIAYVLGMALGPIIYGFSGLAGVFWGAAVLGVLAFLPLFFVIPGISEGQQRRMGSFRDALRIFSHPAVQAASVGIFILQMVLGASFVVLSPELLRATQLTQGAIWEVYLPVMFGGIVLMLYPVIYAEKNREHRRVLALSGIIIALGALFMGIFAGYFWAVGIAAIVFFAGYNIASAILPSMMSRSTTPEQRGAASGVYSLMQFLGIFTGGVVGGWGLGWIGVQGVFYILTVVGLALALQSAFAAGAMNKLLAAEERP</sequence>
<feature type="transmembrane region" description="Helical" evidence="7">
    <location>
        <begin position="339"/>
        <end position="359"/>
    </location>
</feature>
<name>A0AAE2YQ01_9PROT</name>
<feature type="transmembrane region" description="Helical" evidence="7">
    <location>
        <begin position="75"/>
        <end position="93"/>
    </location>
</feature>
<dbReference type="InterPro" id="IPR036259">
    <property type="entry name" value="MFS_trans_sf"/>
</dbReference>
<feature type="transmembrane region" description="Helical" evidence="7">
    <location>
        <begin position="99"/>
        <end position="119"/>
    </location>
</feature>
<keyword evidence="10" id="KW-1185">Reference proteome</keyword>
<evidence type="ECO:0000256" key="7">
    <source>
        <dbReference type="SAM" id="Phobius"/>
    </source>
</evidence>
<dbReference type="CDD" id="cd17472">
    <property type="entry name" value="MFS_YajR_like"/>
    <property type="match status" value="1"/>
</dbReference>
<comment type="caution">
    <text evidence="9">The sequence shown here is derived from an EMBL/GenBank/DDBJ whole genome shotgun (WGS) entry which is preliminary data.</text>
</comment>
<feature type="domain" description="Major facilitator superfamily (MFS) profile" evidence="8">
    <location>
        <begin position="8"/>
        <end position="387"/>
    </location>
</feature>
<organism evidence="9 10">
    <name type="scientific">Igneacidithiobacillus copahuensis</name>
    <dbReference type="NCBI Taxonomy" id="2724909"/>
    <lineage>
        <taxon>Bacteria</taxon>
        <taxon>Pseudomonadati</taxon>
        <taxon>Pseudomonadota</taxon>
        <taxon>Acidithiobacillia</taxon>
        <taxon>Acidithiobacillales</taxon>
        <taxon>Acidithiobacillaceae</taxon>
        <taxon>Igneacidithiobacillus</taxon>
    </lineage>
</organism>
<keyword evidence="5 7" id="KW-1133">Transmembrane helix</keyword>
<evidence type="ECO:0000256" key="5">
    <source>
        <dbReference type="ARBA" id="ARBA00022989"/>
    </source>
</evidence>
<feature type="transmembrane region" description="Helical" evidence="7">
    <location>
        <begin position="131"/>
        <end position="156"/>
    </location>
</feature>
<evidence type="ECO:0000256" key="6">
    <source>
        <dbReference type="ARBA" id="ARBA00023136"/>
    </source>
</evidence>
<dbReference type="InterPro" id="IPR050171">
    <property type="entry name" value="MFS_Transporters"/>
</dbReference>
<evidence type="ECO:0000259" key="8">
    <source>
        <dbReference type="PROSITE" id="PS50850"/>
    </source>
</evidence>
<feature type="transmembrane region" description="Helical" evidence="7">
    <location>
        <begin position="241"/>
        <end position="262"/>
    </location>
</feature>